<sequence>MELFISCMETSFAFTKCNKYSKSNNCTISNDPQTRKKSKQLQQIMLTDSEWNAIKELVLVIILCPAEASTYLGASNSSIIGFINPTLLHIKQDLYNKNSPLYNLPNLEDLDTAFDDEIDEGNDESEILHNHKLNIPQDCDNLGKKVQATLYKALETYWNSLVDDDLLPTLLDPHHKTLKFQIP</sequence>
<evidence type="ECO:0000313" key="1">
    <source>
        <dbReference type="EMBL" id="RIB04019.1"/>
    </source>
</evidence>
<dbReference type="OrthoDB" id="2446285at2759"/>
<reference evidence="1 2" key="1">
    <citation type="submission" date="2018-06" db="EMBL/GenBank/DDBJ databases">
        <title>Comparative genomics reveals the genomic features of Rhizophagus irregularis, R. cerebriforme, R. diaphanum and Gigaspora rosea, and their symbiotic lifestyle signature.</title>
        <authorList>
            <person name="Morin E."/>
            <person name="San Clemente H."/>
            <person name="Chen E.C.H."/>
            <person name="De La Providencia I."/>
            <person name="Hainaut M."/>
            <person name="Kuo A."/>
            <person name="Kohler A."/>
            <person name="Murat C."/>
            <person name="Tang N."/>
            <person name="Roy S."/>
            <person name="Loubradou J."/>
            <person name="Henrissat B."/>
            <person name="Grigoriev I.V."/>
            <person name="Corradi N."/>
            <person name="Roux C."/>
            <person name="Martin F.M."/>
        </authorList>
    </citation>
    <scope>NUCLEOTIDE SEQUENCE [LARGE SCALE GENOMIC DNA]</scope>
    <source>
        <strain evidence="1 2">DAOM 194757</strain>
    </source>
</reference>
<dbReference type="Proteomes" id="UP000266673">
    <property type="component" value="Unassembled WGS sequence"/>
</dbReference>
<evidence type="ECO:0008006" key="3">
    <source>
        <dbReference type="Google" id="ProtNLM"/>
    </source>
</evidence>
<comment type="caution">
    <text evidence="1">The sequence shown here is derived from an EMBL/GenBank/DDBJ whole genome shotgun (WGS) entry which is preliminary data.</text>
</comment>
<protein>
    <recommendedName>
        <fullName evidence="3">hAT-like transposase RNase-H fold domain-containing protein</fullName>
    </recommendedName>
</protein>
<evidence type="ECO:0000313" key="2">
    <source>
        <dbReference type="Proteomes" id="UP000266673"/>
    </source>
</evidence>
<name>A0A397U5I8_9GLOM</name>
<gene>
    <name evidence="1" type="ORF">C2G38_2223495</name>
</gene>
<dbReference type="EMBL" id="QKWP01002272">
    <property type="protein sequence ID" value="RIB04019.1"/>
    <property type="molecule type" value="Genomic_DNA"/>
</dbReference>
<proteinExistence type="predicted"/>
<accession>A0A397U5I8</accession>
<organism evidence="1 2">
    <name type="scientific">Gigaspora rosea</name>
    <dbReference type="NCBI Taxonomy" id="44941"/>
    <lineage>
        <taxon>Eukaryota</taxon>
        <taxon>Fungi</taxon>
        <taxon>Fungi incertae sedis</taxon>
        <taxon>Mucoromycota</taxon>
        <taxon>Glomeromycotina</taxon>
        <taxon>Glomeromycetes</taxon>
        <taxon>Diversisporales</taxon>
        <taxon>Gigasporaceae</taxon>
        <taxon>Gigaspora</taxon>
    </lineage>
</organism>
<keyword evidence="2" id="KW-1185">Reference proteome</keyword>
<dbReference type="AlphaFoldDB" id="A0A397U5I8"/>